<name>A0A160VB77_9ZZZZ</name>
<dbReference type="AlphaFoldDB" id="A0A160VB77"/>
<proteinExistence type="predicted"/>
<dbReference type="GO" id="GO:0003677">
    <property type="term" value="F:DNA binding"/>
    <property type="evidence" value="ECO:0007669"/>
    <property type="project" value="InterPro"/>
</dbReference>
<dbReference type="CDD" id="cd04762">
    <property type="entry name" value="HTH_MerR-trunc"/>
    <property type="match status" value="1"/>
</dbReference>
<evidence type="ECO:0000256" key="1">
    <source>
        <dbReference type="SAM" id="MobiDB-lite"/>
    </source>
</evidence>
<gene>
    <name evidence="3" type="ORF">MGWOODY_Clf2639</name>
</gene>
<reference evidence="3" key="1">
    <citation type="submission" date="2015-10" db="EMBL/GenBank/DDBJ databases">
        <authorList>
            <person name="Gilbert D.G."/>
        </authorList>
    </citation>
    <scope>NUCLEOTIDE SEQUENCE</scope>
</reference>
<feature type="domain" description="Helix-turn-helix" evidence="2">
    <location>
        <begin position="17"/>
        <end position="65"/>
    </location>
</feature>
<organism evidence="3">
    <name type="scientific">hydrothermal vent metagenome</name>
    <dbReference type="NCBI Taxonomy" id="652676"/>
    <lineage>
        <taxon>unclassified sequences</taxon>
        <taxon>metagenomes</taxon>
        <taxon>ecological metagenomes</taxon>
    </lineage>
</organism>
<dbReference type="Pfam" id="PF12728">
    <property type="entry name" value="HTH_17"/>
    <property type="match status" value="1"/>
</dbReference>
<dbReference type="InterPro" id="IPR010093">
    <property type="entry name" value="SinI_DNA-bd"/>
</dbReference>
<dbReference type="Gene3D" id="1.10.1660.10">
    <property type="match status" value="1"/>
</dbReference>
<dbReference type="NCBIfam" id="TIGR01764">
    <property type="entry name" value="excise"/>
    <property type="match status" value="1"/>
</dbReference>
<feature type="region of interest" description="Disordered" evidence="1">
    <location>
        <begin position="200"/>
        <end position="219"/>
    </location>
</feature>
<dbReference type="SUPFAM" id="SSF46955">
    <property type="entry name" value="Putative DNA-binding domain"/>
    <property type="match status" value="1"/>
</dbReference>
<accession>A0A160VB77</accession>
<evidence type="ECO:0000259" key="2">
    <source>
        <dbReference type="Pfam" id="PF12728"/>
    </source>
</evidence>
<dbReference type="InterPro" id="IPR009061">
    <property type="entry name" value="DNA-bd_dom_put_sf"/>
</dbReference>
<evidence type="ECO:0000313" key="3">
    <source>
        <dbReference type="EMBL" id="CUV02685.1"/>
    </source>
</evidence>
<sequence>MVEIQTSNNPIVEKSQWLSLRDACRLLDVSNTTLRQWADNGYLRVYRTPGGHRRFLRDDVESFANAPEQSQEQGREDAIEDSALRKIRRSLSRNDVVKQSWYQSVEEEGKDRMRLFGRRLLSLLLQESGPRRRRQELLEEAHMLGREYGTEMSERGVSLKDTIEAFVFFRTMVLDSTNSGAWNRIIEAADRVLVGMADSYQDADERSSEKARAKSKNQT</sequence>
<dbReference type="InterPro" id="IPR041657">
    <property type="entry name" value="HTH_17"/>
</dbReference>
<dbReference type="EMBL" id="FAXA01000287">
    <property type="protein sequence ID" value="CUV02685.1"/>
    <property type="molecule type" value="Genomic_DNA"/>
</dbReference>
<protein>
    <recommendedName>
        <fullName evidence="2">Helix-turn-helix domain-containing protein</fullName>
    </recommendedName>
</protein>
<feature type="compositionally biased region" description="Basic and acidic residues" evidence="1">
    <location>
        <begin position="203"/>
        <end position="212"/>
    </location>
</feature>